<organism evidence="12 14">
    <name type="scientific">Oleomonas cavernae</name>
    <dbReference type="NCBI Taxonomy" id="2320859"/>
    <lineage>
        <taxon>Bacteria</taxon>
        <taxon>Pseudomonadati</taxon>
        <taxon>Pseudomonadota</taxon>
        <taxon>Alphaproteobacteria</taxon>
        <taxon>Acetobacterales</taxon>
        <taxon>Acetobacteraceae</taxon>
        <taxon>Oleomonas</taxon>
    </lineage>
</organism>
<dbReference type="RefSeq" id="WP_119779398.1">
    <property type="nucleotide sequence ID" value="NZ_QYUK01000011.1"/>
</dbReference>
<evidence type="ECO:0000256" key="5">
    <source>
        <dbReference type="ARBA" id="ARBA00022692"/>
    </source>
</evidence>
<dbReference type="InterPro" id="IPR055348">
    <property type="entry name" value="DctQ"/>
</dbReference>
<dbReference type="EMBL" id="QYUK01000011">
    <property type="protein sequence ID" value="RJF88697.1"/>
    <property type="molecule type" value="Genomic_DNA"/>
</dbReference>
<evidence type="ECO:0000259" key="10">
    <source>
        <dbReference type="Pfam" id="PF04290"/>
    </source>
</evidence>
<reference evidence="12 14" key="1">
    <citation type="submission" date="2018-09" db="EMBL/GenBank/DDBJ databases">
        <authorList>
            <person name="Zhu H."/>
        </authorList>
    </citation>
    <scope>NUCLEOTIDE SEQUENCE [LARGE SCALE GENOMIC DNA]</scope>
    <source>
        <strain evidence="12 14">K1W22B-8</strain>
    </source>
</reference>
<dbReference type="PANTHER" id="PTHR35011:SF10">
    <property type="entry name" value="TRAP TRANSPORTER SMALL PERMEASE PROTEIN"/>
    <property type="match status" value="1"/>
</dbReference>
<dbReference type="OrthoDB" id="6160477at2"/>
<evidence type="ECO:0000313" key="14">
    <source>
        <dbReference type="Proteomes" id="UP000284605"/>
    </source>
</evidence>
<dbReference type="PANTHER" id="PTHR35011">
    <property type="entry name" value="2,3-DIKETO-L-GULONATE TRAP TRANSPORTER SMALL PERMEASE PROTEIN YIAM"/>
    <property type="match status" value="1"/>
</dbReference>
<comment type="similarity">
    <text evidence="8 9">Belongs to the TRAP transporter small permease family.</text>
</comment>
<sequence>MSHGFELAKVEPERLDAAAFPVAAAFDHALKLVNKVVYVVSSLAIVAASLILTSSVIVRYVFHAPTDWQDEASVFLLVGAIFMSAAGVQAVRGHVAIDLFANRLGLVGERIRRVIIDVASLAFCAFFAWKSWMLCHEAWVDDQVTSSTWGPPLWIPYAVMSIGMTLLCLQITLQVFTAKAHGGKRS</sequence>
<evidence type="ECO:0000256" key="9">
    <source>
        <dbReference type="RuleBase" id="RU369079"/>
    </source>
</evidence>
<feature type="transmembrane region" description="Helical" evidence="9">
    <location>
        <begin position="36"/>
        <end position="62"/>
    </location>
</feature>
<evidence type="ECO:0000256" key="3">
    <source>
        <dbReference type="ARBA" id="ARBA00022475"/>
    </source>
</evidence>
<comment type="subcellular location">
    <subcellularLocation>
        <location evidence="1 9">Cell inner membrane</location>
        <topology evidence="1 9">Multi-pass membrane protein</topology>
    </subcellularLocation>
</comment>
<keyword evidence="7 9" id="KW-0472">Membrane</keyword>
<keyword evidence="14" id="KW-1185">Reference proteome</keyword>
<evidence type="ECO:0000256" key="1">
    <source>
        <dbReference type="ARBA" id="ARBA00004429"/>
    </source>
</evidence>
<evidence type="ECO:0000313" key="11">
    <source>
        <dbReference type="EMBL" id="RJF82766.1"/>
    </source>
</evidence>
<keyword evidence="4 9" id="KW-0997">Cell inner membrane</keyword>
<feature type="domain" description="Tripartite ATP-independent periplasmic transporters DctQ component" evidence="10">
    <location>
        <begin position="50"/>
        <end position="177"/>
    </location>
</feature>
<dbReference type="EMBL" id="QYUK01000013">
    <property type="protein sequence ID" value="RJF82768.1"/>
    <property type="molecule type" value="Genomic_DNA"/>
</dbReference>
<feature type="transmembrane region" description="Helical" evidence="9">
    <location>
        <begin position="74"/>
        <end position="93"/>
    </location>
</feature>
<proteinExistence type="inferred from homology"/>
<evidence type="ECO:0000256" key="7">
    <source>
        <dbReference type="ARBA" id="ARBA00023136"/>
    </source>
</evidence>
<evidence type="ECO:0000256" key="2">
    <source>
        <dbReference type="ARBA" id="ARBA00022448"/>
    </source>
</evidence>
<dbReference type="InterPro" id="IPR007387">
    <property type="entry name" value="TRAP_DctQ"/>
</dbReference>
<evidence type="ECO:0000313" key="13">
    <source>
        <dbReference type="EMBL" id="RJF88697.1"/>
    </source>
</evidence>
<comment type="function">
    <text evidence="9">Part of the tripartite ATP-independent periplasmic (TRAP) transport system.</text>
</comment>
<dbReference type="GO" id="GO:0015740">
    <property type="term" value="P:C4-dicarboxylate transport"/>
    <property type="evidence" value="ECO:0007669"/>
    <property type="project" value="TreeGrafter"/>
</dbReference>
<comment type="caution">
    <text evidence="12">The sequence shown here is derived from an EMBL/GenBank/DDBJ whole genome shotgun (WGS) entry which is preliminary data.</text>
</comment>
<evidence type="ECO:0000313" key="12">
    <source>
        <dbReference type="EMBL" id="RJF82768.1"/>
    </source>
</evidence>
<dbReference type="Pfam" id="PF04290">
    <property type="entry name" value="DctQ"/>
    <property type="match status" value="1"/>
</dbReference>
<dbReference type="AlphaFoldDB" id="A0A418VZB8"/>
<keyword evidence="6 9" id="KW-1133">Transmembrane helix</keyword>
<keyword evidence="2 9" id="KW-0813">Transport</keyword>
<dbReference type="GO" id="GO:0005886">
    <property type="term" value="C:plasma membrane"/>
    <property type="evidence" value="ECO:0007669"/>
    <property type="project" value="UniProtKB-SubCell"/>
</dbReference>
<evidence type="ECO:0000256" key="4">
    <source>
        <dbReference type="ARBA" id="ARBA00022519"/>
    </source>
</evidence>
<dbReference type="EMBL" id="QYUK01000013">
    <property type="protein sequence ID" value="RJF82766.1"/>
    <property type="molecule type" value="Genomic_DNA"/>
</dbReference>
<accession>A0A418VZB8</accession>
<name>A0A418VZB8_9PROT</name>
<keyword evidence="3" id="KW-1003">Cell membrane</keyword>
<gene>
    <name evidence="13" type="ORF">D3874_18285</name>
    <name evidence="11" type="ORF">D3874_25165</name>
    <name evidence="12" type="ORF">D3874_25190</name>
</gene>
<evidence type="ECO:0000256" key="6">
    <source>
        <dbReference type="ARBA" id="ARBA00022989"/>
    </source>
</evidence>
<dbReference type="GO" id="GO:0022857">
    <property type="term" value="F:transmembrane transporter activity"/>
    <property type="evidence" value="ECO:0007669"/>
    <property type="project" value="UniProtKB-UniRule"/>
</dbReference>
<feature type="transmembrane region" description="Helical" evidence="9">
    <location>
        <begin position="114"/>
        <end position="134"/>
    </location>
</feature>
<dbReference type="Proteomes" id="UP000284605">
    <property type="component" value="Unassembled WGS sequence"/>
</dbReference>
<evidence type="ECO:0000256" key="8">
    <source>
        <dbReference type="ARBA" id="ARBA00038436"/>
    </source>
</evidence>
<feature type="transmembrane region" description="Helical" evidence="9">
    <location>
        <begin position="154"/>
        <end position="176"/>
    </location>
</feature>
<keyword evidence="5 9" id="KW-0812">Transmembrane</keyword>
<protein>
    <recommendedName>
        <fullName evidence="9">TRAP transporter small permease protein</fullName>
    </recommendedName>
</protein>
<comment type="subunit">
    <text evidence="9">The complex comprises the extracytoplasmic solute receptor protein and the two transmembrane proteins.</text>
</comment>